<dbReference type="FunCoup" id="A0A6I9VJU7">
    <property type="interactions" value="5"/>
</dbReference>
<proteinExistence type="inferred from homology"/>
<reference evidence="11" key="1">
    <citation type="submission" date="2025-05" db="UniProtKB">
        <authorList>
            <consortium name="RefSeq"/>
        </authorList>
    </citation>
    <scope>NUCLEOTIDE SEQUENCE [LARGE SCALE GENOMIC DNA]</scope>
</reference>
<feature type="transmembrane region" description="Helical" evidence="10">
    <location>
        <begin position="215"/>
        <end position="237"/>
    </location>
</feature>
<sequence>MSSNEEKQKPDISATVHDGCSTCRMQRRDMFRCIRWHLWFSAMYRLPLERYFPARLRFLAVTLDWTYELFLYSTLLHIDILFICTIYLNQDKGDLELLVNCIIQTVIYTWAIVAKVFFKRIQPKRVKELMRYLNEECRTRSAAGFTYVTFKESVDMSNMWTTVFLICCYAGVTFWLFVPIFNQDRSLPLACWYPIDFKVPIVYEFIYFLQTVGQLQIAAAFGCTSAFYVLIAVIFSGQFDILNCSLKNILATTYIILRKPKSELILLREEQSIADYELNQYYIAKEYSNDCDCIPHFFDKETPKPENFYEGFKIALRPCIAHHRYILYGLKMLEDLYSNLSFLKYLEVTLLVCLVAFVWVKSTAANSFLRLLSLSQYLLLALWEMFMICYMGEIIFLCSKRCDEAIQRSPWHLHSGEIKQDTLFFILNAQRPFRLTGGKMYNLNLKMFRTILTTSFSILTILQNMDLRQPQPK</sequence>
<dbReference type="InParanoid" id="A0A6I9VJU7"/>
<feature type="transmembrane region" description="Helical" evidence="10">
    <location>
        <begin position="97"/>
        <end position="118"/>
    </location>
</feature>
<evidence type="ECO:0000256" key="10">
    <source>
        <dbReference type="RuleBase" id="RU351113"/>
    </source>
</evidence>
<keyword evidence="8 10" id="KW-0675">Receptor</keyword>
<dbReference type="GO" id="GO:0005886">
    <property type="term" value="C:plasma membrane"/>
    <property type="evidence" value="ECO:0007669"/>
    <property type="project" value="UniProtKB-SubCell"/>
</dbReference>
<evidence type="ECO:0000256" key="7">
    <source>
        <dbReference type="ARBA" id="ARBA00023136"/>
    </source>
</evidence>
<name>A0A6I9VJU7_BACDO</name>
<organism evidence="11 12">
    <name type="scientific">Bactrocera dorsalis</name>
    <name type="common">Oriental fruit fly</name>
    <name type="synonym">Dacus dorsalis</name>
    <dbReference type="NCBI Taxonomy" id="27457"/>
    <lineage>
        <taxon>Eukaryota</taxon>
        <taxon>Metazoa</taxon>
        <taxon>Ecdysozoa</taxon>
        <taxon>Arthropoda</taxon>
        <taxon>Hexapoda</taxon>
        <taxon>Insecta</taxon>
        <taxon>Pterygota</taxon>
        <taxon>Neoptera</taxon>
        <taxon>Endopterygota</taxon>
        <taxon>Diptera</taxon>
        <taxon>Brachycera</taxon>
        <taxon>Muscomorpha</taxon>
        <taxon>Tephritoidea</taxon>
        <taxon>Tephritidae</taxon>
        <taxon>Bactrocera</taxon>
        <taxon>Bactrocera</taxon>
    </lineage>
</organism>
<keyword evidence="5 10" id="KW-0552">Olfaction</keyword>
<keyword evidence="2" id="KW-1003">Cell membrane</keyword>
<dbReference type="InterPro" id="IPR004117">
    <property type="entry name" value="7tm6_olfct_rcpt"/>
</dbReference>
<feature type="transmembrane region" description="Helical" evidence="10">
    <location>
        <begin position="380"/>
        <end position="398"/>
    </location>
</feature>
<dbReference type="SMR" id="A0A6I9VJU7"/>
<feature type="transmembrane region" description="Helical" evidence="10">
    <location>
        <begin position="159"/>
        <end position="178"/>
    </location>
</feature>
<protein>
    <recommendedName>
        <fullName evidence="10">Odorant receptor</fullName>
    </recommendedName>
</protein>
<keyword evidence="3 10" id="KW-0716">Sensory transduction</keyword>
<keyword evidence="11" id="KW-1185">Reference proteome</keyword>
<evidence type="ECO:0000256" key="3">
    <source>
        <dbReference type="ARBA" id="ARBA00022606"/>
    </source>
</evidence>
<comment type="caution">
    <text evidence="10">Lacks conserved residue(s) required for the propagation of feature annotation.</text>
</comment>
<gene>
    <name evidence="12" type="primary">LOC105226603</name>
</gene>
<evidence type="ECO:0000256" key="8">
    <source>
        <dbReference type="ARBA" id="ARBA00023170"/>
    </source>
</evidence>
<dbReference type="KEGG" id="bdr:105226603"/>
<evidence type="ECO:0000256" key="2">
    <source>
        <dbReference type="ARBA" id="ARBA00022475"/>
    </source>
</evidence>
<dbReference type="GeneID" id="105226603"/>
<evidence type="ECO:0000313" key="12">
    <source>
        <dbReference type="RefSeq" id="XP_011203872.2"/>
    </source>
</evidence>
<dbReference type="OrthoDB" id="6682367at2759"/>
<dbReference type="AlphaFoldDB" id="A0A6I9VJU7"/>
<keyword evidence="7 10" id="KW-0472">Membrane</keyword>
<dbReference type="GO" id="GO:0004984">
    <property type="term" value="F:olfactory receptor activity"/>
    <property type="evidence" value="ECO:0007669"/>
    <property type="project" value="InterPro"/>
</dbReference>
<keyword evidence="6 10" id="KW-1133">Transmembrane helix</keyword>
<comment type="subcellular location">
    <subcellularLocation>
        <location evidence="1 10">Cell membrane</location>
        <topology evidence="1 10">Multi-pass membrane protein</topology>
    </subcellularLocation>
</comment>
<feature type="transmembrane region" description="Helical" evidence="10">
    <location>
        <begin position="69"/>
        <end position="88"/>
    </location>
</feature>
<evidence type="ECO:0000256" key="4">
    <source>
        <dbReference type="ARBA" id="ARBA00022692"/>
    </source>
</evidence>
<accession>A0A6I9VJU7</accession>
<dbReference type="RefSeq" id="XP_011203872.2">
    <property type="nucleotide sequence ID" value="XM_011205570.3"/>
</dbReference>
<feature type="transmembrane region" description="Helical" evidence="10">
    <location>
        <begin position="342"/>
        <end position="360"/>
    </location>
</feature>
<keyword evidence="4 10" id="KW-0812">Transmembrane</keyword>
<dbReference type="GO" id="GO:0005549">
    <property type="term" value="F:odorant binding"/>
    <property type="evidence" value="ECO:0007669"/>
    <property type="project" value="InterPro"/>
</dbReference>
<evidence type="ECO:0000256" key="5">
    <source>
        <dbReference type="ARBA" id="ARBA00022725"/>
    </source>
</evidence>
<evidence type="ECO:0000256" key="9">
    <source>
        <dbReference type="ARBA" id="ARBA00023224"/>
    </source>
</evidence>
<keyword evidence="9 10" id="KW-0807">Transducer</keyword>
<dbReference type="Pfam" id="PF02949">
    <property type="entry name" value="7tm_6"/>
    <property type="match status" value="1"/>
</dbReference>
<reference evidence="12" key="2">
    <citation type="submission" date="2025-08" db="UniProtKB">
        <authorList>
            <consortium name="RefSeq"/>
        </authorList>
    </citation>
    <scope>IDENTIFICATION</scope>
    <source>
        <tissue evidence="12">Adult</tissue>
    </source>
</reference>
<evidence type="ECO:0000256" key="6">
    <source>
        <dbReference type="ARBA" id="ARBA00022989"/>
    </source>
</evidence>
<comment type="similarity">
    <text evidence="10">Belongs to the insect chemoreceptor superfamily. Heteromeric odorant receptor channel (TC 1.A.69) family.</text>
</comment>
<dbReference type="PANTHER" id="PTHR21137">
    <property type="entry name" value="ODORANT RECEPTOR"/>
    <property type="match status" value="1"/>
</dbReference>
<dbReference type="Proteomes" id="UP001652620">
    <property type="component" value="Chromosome 2"/>
</dbReference>
<dbReference type="GO" id="GO:0007165">
    <property type="term" value="P:signal transduction"/>
    <property type="evidence" value="ECO:0007669"/>
    <property type="project" value="UniProtKB-KW"/>
</dbReference>
<evidence type="ECO:0000256" key="1">
    <source>
        <dbReference type="ARBA" id="ARBA00004651"/>
    </source>
</evidence>
<evidence type="ECO:0000313" key="11">
    <source>
        <dbReference type="Proteomes" id="UP001652620"/>
    </source>
</evidence>
<dbReference type="PANTHER" id="PTHR21137:SF42">
    <property type="entry name" value="ODORANT RECEPTOR 83A"/>
    <property type="match status" value="1"/>
</dbReference>